<dbReference type="SUPFAM" id="SSF55729">
    <property type="entry name" value="Acyl-CoA N-acyltransferases (Nat)"/>
    <property type="match status" value="1"/>
</dbReference>
<dbReference type="PANTHER" id="PTHR43072:SF36">
    <property type="entry name" value="RIBOSOMAL-PROTEIN-ALANINE ACETYLTRANSFERASE"/>
    <property type="match status" value="1"/>
</dbReference>
<dbReference type="PIRSF" id="PIRSF037663">
    <property type="entry name" value="Acetyltransf_GNAT_prd"/>
    <property type="match status" value="1"/>
</dbReference>
<evidence type="ECO:0000259" key="1">
    <source>
        <dbReference type="PROSITE" id="PS51186"/>
    </source>
</evidence>
<gene>
    <name evidence="2" type="ORF">FB566_4394</name>
</gene>
<reference evidence="2 3" key="1">
    <citation type="submission" date="2019-06" db="EMBL/GenBank/DDBJ databases">
        <title>Sequencing the genomes of 1000 actinobacteria strains.</title>
        <authorList>
            <person name="Klenk H.-P."/>
        </authorList>
    </citation>
    <scope>NUCLEOTIDE SEQUENCE [LARGE SCALE GENOMIC DNA]</scope>
    <source>
        <strain evidence="2 3">DSM 45928</strain>
    </source>
</reference>
<keyword evidence="2" id="KW-0689">Ribosomal protein</keyword>
<dbReference type="Proteomes" id="UP000317043">
    <property type="component" value="Unassembled WGS sequence"/>
</dbReference>
<dbReference type="InterPro" id="IPR000182">
    <property type="entry name" value="GNAT_dom"/>
</dbReference>
<dbReference type="EMBL" id="VFOW01000001">
    <property type="protein sequence ID" value="TQL78800.1"/>
    <property type="molecule type" value="Genomic_DNA"/>
</dbReference>
<dbReference type="InterPro" id="IPR017255">
    <property type="entry name" value="AcTrfase_GNAT_prd"/>
</dbReference>
<accession>A0A543B246</accession>
<dbReference type="CDD" id="cd04301">
    <property type="entry name" value="NAT_SF"/>
    <property type="match status" value="1"/>
</dbReference>
<dbReference type="GO" id="GO:0005840">
    <property type="term" value="C:ribosome"/>
    <property type="evidence" value="ECO:0007669"/>
    <property type="project" value="UniProtKB-KW"/>
</dbReference>
<sequence>MGADHPRAGPVRESDDMTALSIRAARPDDFDPIISVADDWWGRAVSSALQRLFLDQFHQTSLVAETPTLRPAGFLIGFLSPSDPACAYIHFSGVHPDMRRTGLARELYDRFLTSAVEAGCTKAKAVTSPVNARSIAFHRAIGFTASEPVADYDGPGLDRVVFHKPL</sequence>
<dbReference type="AlphaFoldDB" id="A0A543B246"/>
<dbReference type="InterPro" id="IPR016181">
    <property type="entry name" value="Acyl_CoA_acyltransferase"/>
</dbReference>
<feature type="domain" description="N-acetyltransferase" evidence="1">
    <location>
        <begin position="20"/>
        <end position="166"/>
    </location>
</feature>
<dbReference type="Pfam" id="PF00583">
    <property type="entry name" value="Acetyltransf_1"/>
    <property type="match status" value="1"/>
</dbReference>
<evidence type="ECO:0000313" key="3">
    <source>
        <dbReference type="Proteomes" id="UP000317043"/>
    </source>
</evidence>
<proteinExistence type="predicted"/>
<evidence type="ECO:0000313" key="2">
    <source>
        <dbReference type="EMBL" id="TQL78800.1"/>
    </source>
</evidence>
<dbReference type="PROSITE" id="PS51186">
    <property type="entry name" value="GNAT"/>
    <property type="match status" value="1"/>
</dbReference>
<dbReference type="GO" id="GO:0016747">
    <property type="term" value="F:acyltransferase activity, transferring groups other than amino-acyl groups"/>
    <property type="evidence" value="ECO:0007669"/>
    <property type="project" value="InterPro"/>
</dbReference>
<name>A0A543B246_9ACTN</name>
<keyword evidence="2" id="KW-0687">Ribonucleoprotein</keyword>
<comment type="caution">
    <text evidence="2">The sequence shown here is derived from an EMBL/GenBank/DDBJ whole genome shotgun (WGS) entry which is preliminary data.</text>
</comment>
<keyword evidence="3" id="KW-1185">Reference proteome</keyword>
<organism evidence="2 3">
    <name type="scientific">Stackebrandtia endophytica</name>
    <dbReference type="NCBI Taxonomy" id="1496996"/>
    <lineage>
        <taxon>Bacteria</taxon>
        <taxon>Bacillati</taxon>
        <taxon>Actinomycetota</taxon>
        <taxon>Actinomycetes</taxon>
        <taxon>Glycomycetales</taxon>
        <taxon>Glycomycetaceae</taxon>
        <taxon>Stackebrandtia</taxon>
    </lineage>
</organism>
<protein>
    <submittedName>
        <fullName evidence="2">Ribosomal protein S18 acetylase RimI-like enzyme</fullName>
    </submittedName>
</protein>
<dbReference type="InParanoid" id="A0A543B246"/>
<dbReference type="Gene3D" id="3.40.630.30">
    <property type="match status" value="1"/>
</dbReference>
<dbReference type="PANTHER" id="PTHR43072">
    <property type="entry name" value="N-ACETYLTRANSFERASE"/>
    <property type="match status" value="1"/>
</dbReference>